<dbReference type="Pfam" id="PF13176">
    <property type="entry name" value="TPR_7"/>
    <property type="match status" value="1"/>
</dbReference>
<evidence type="ECO:0000259" key="13">
    <source>
        <dbReference type="PROSITE" id="PS50110"/>
    </source>
</evidence>
<dbReference type="InterPro" id="IPR011990">
    <property type="entry name" value="TPR-like_helical_dom_sf"/>
</dbReference>
<evidence type="ECO:0000256" key="7">
    <source>
        <dbReference type="ARBA" id="ARBA00023125"/>
    </source>
</evidence>
<protein>
    <recommendedName>
        <fullName evidence="2">histidine kinase</fullName>
        <ecNumber evidence="2">2.7.13.3</ecNumber>
    </recommendedName>
</protein>
<feature type="domain" description="HTH araC/xylS-type" evidence="11">
    <location>
        <begin position="954"/>
        <end position="1052"/>
    </location>
</feature>
<evidence type="ECO:0000256" key="2">
    <source>
        <dbReference type="ARBA" id="ARBA00012438"/>
    </source>
</evidence>
<evidence type="ECO:0000256" key="10">
    <source>
        <dbReference type="PROSITE-ProRule" id="PRU00339"/>
    </source>
</evidence>
<dbReference type="Gene3D" id="3.40.50.2300">
    <property type="match status" value="1"/>
</dbReference>
<dbReference type="PRINTS" id="PR00344">
    <property type="entry name" value="BCTRLSENSOR"/>
</dbReference>
<evidence type="ECO:0000256" key="3">
    <source>
        <dbReference type="ARBA" id="ARBA00022553"/>
    </source>
</evidence>
<dbReference type="PROSITE" id="PS50005">
    <property type="entry name" value="TPR"/>
    <property type="match status" value="1"/>
</dbReference>
<dbReference type="CDD" id="cd00075">
    <property type="entry name" value="HATPase"/>
    <property type="match status" value="1"/>
</dbReference>
<dbReference type="InterPro" id="IPR011006">
    <property type="entry name" value="CheY-like_superfamily"/>
</dbReference>
<keyword evidence="4" id="KW-0808">Transferase</keyword>
<dbReference type="SMART" id="SM00387">
    <property type="entry name" value="HATPase_c"/>
    <property type="match status" value="1"/>
</dbReference>
<dbReference type="InterPro" id="IPR005467">
    <property type="entry name" value="His_kinase_dom"/>
</dbReference>
<evidence type="ECO:0000313" key="14">
    <source>
        <dbReference type="EMBL" id="RKN79310.1"/>
    </source>
</evidence>
<dbReference type="SUPFAM" id="SSF52172">
    <property type="entry name" value="CheY-like"/>
    <property type="match status" value="1"/>
</dbReference>
<feature type="domain" description="Histidine kinase" evidence="12">
    <location>
        <begin position="536"/>
        <end position="762"/>
    </location>
</feature>
<keyword evidence="15" id="KW-1185">Reference proteome</keyword>
<gene>
    <name evidence="14" type="ORF">D7Z94_13375</name>
</gene>
<dbReference type="Pfam" id="PF13424">
    <property type="entry name" value="TPR_12"/>
    <property type="match status" value="1"/>
</dbReference>
<reference evidence="14 15" key="1">
    <citation type="submission" date="2018-10" db="EMBL/GenBank/DDBJ databases">
        <title>Ulvibacterium marinum gen. nov., sp. nov., a novel marine bacterium of the family Flavobacteriaceae, isolated from a culture of the green alga Ulva prolifera.</title>
        <authorList>
            <person name="Zhang Z."/>
        </authorList>
    </citation>
    <scope>NUCLEOTIDE SEQUENCE [LARGE SCALE GENOMIC DNA]</scope>
    <source>
        <strain evidence="14 15">CCMM003</strain>
    </source>
</reference>
<dbReference type="PROSITE" id="PS50109">
    <property type="entry name" value="HIS_KIN"/>
    <property type="match status" value="1"/>
</dbReference>
<dbReference type="EMBL" id="RBCJ01000003">
    <property type="protein sequence ID" value="RKN79310.1"/>
    <property type="molecule type" value="Genomic_DNA"/>
</dbReference>
<accession>A0A3B0C2L9</accession>
<dbReference type="SMART" id="SM00342">
    <property type="entry name" value="HTH_ARAC"/>
    <property type="match status" value="1"/>
</dbReference>
<comment type="catalytic activity">
    <reaction evidence="1">
        <text>ATP + protein L-histidine = ADP + protein N-phospho-L-histidine.</text>
        <dbReference type="EC" id="2.7.13.3"/>
    </reaction>
</comment>
<feature type="repeat" description="TPR" evidence="10">
    <location>
        <begin position="282"/>
        <end position="315"/>
    </location>
</feature>
<dbReference type="GO" id="GO:0043565">
    <property type="term" value="F:sequence-specific DNA binding"/>
    <property type="evidence" value="ECO:0007669"/>
    <property type="project" value="InterPro"/>
</dbReference>
<dbReference type="Pfam" id="PF00512">
    <property type="entry name" value="HisKA"/>
    <property type="match status" value="1"/>
</dbReference>
<dbReference type="InterPro" id="IPR036890">
    <property type="entry name" value="HATPase_C_sf"/>
</dbReference>
<evidence type="ECO:0000256" key="5">
    <source>
        <dbReference type="ARBA" id="ARBA00022777"/>
    </source>
</evidence>
<dbReference type="PANTHER" id="PTHR43547:SF2">
    <property type="entry name" value="HYBRID SIGNAL TRANSDUCTION HISTIDINE KINASE C"/>
    <property type="match status" value="1"/>
</dbReference>
<dbReference type="CDD" id="cd00082">
    <property type="entry name" value="HisKA"/>
    <property type="match status" value="1"/>
</dbReference>
<keyword evidence="5" id="KW-0418">Kinase</keyword>
<dbReference type="InterPro" id="IPR036097">
    <property type="entry name" value="HisK_dim/P_sf"/>
</dbReference>
<evidence type="ECO:0000256" key="4">
    <source>
        <dbReference type="ARBA" id="ARBA00022679"/>
    </source>
</evidence>
<dbReference type="PROSITE" id="PS00041">
    <property type="entry name" value="HTH_ARAC_FAMILY_1"/>
    <property type="match status" value="1"/>
</dbReference>
<dbReference type="InterPro" id="IPR003661">
    <property type="entry name" value="HisK_dim/P_dom"/>
</dbReference>
<evidence type="ECO:0000256" key="9">
    <source>
        <dbReference type="PROSITE-ProRule" id="PRU00169"/>
    </source>
</evidence>
<dbReference type="Gene3D" id="3.30.565.10">
    <property type="entry name" value="Histidine kinase-like ATPase, C-terminal domain"/>
    <property type="match status" value="1"/>
</dbReference>
<dbReference type="Gene3D" id="1.10.287.130">
    <property type="match status" value="1"/>
</dbReference>
<evidence type="ECO:0000259" key="12">
    <source>
        <dbReference type="PROSITE" id="PS50109"/>
    </source>
</evidence>
<dbReference type="SUPFAM" id="SSF46689">
    <property type="entry name" value="Homeodomain-like"/>
    <property type="match status" value="1"/>
</dbReference>
<dbReference type="SUPFAM" id="SSF55874">
    <property type="entry name" value="ATPase domain of HSP90 chaperone/DNA topoisomerase II/histidine kinase"/>
    <property type="match status" value="1"/>
</dbReference>
<dbReference type="Gene3D" id="1.25.40.10">
    <property type="entry name" value="Tetratricopeptide repeat domain"/>
    <property type="match status" value="3"/>
</dbReference>
<dbReference type="FunFam" id="3.40.50.2300:FF:000138">
    <property type="entry name" value="Two-component system sensor histidine kinase/response regulator"/>
    <property type="match status" value="1"/>
</dbReference>
<keyword evidence="8" id="KW-0804">Transcription</keyword>
<dbReference type="FunFam" id="1.10.287.130:FF:000045">
    <property type="entry name" value="Two-component system sensor histidine kinase/response regulator"/>
    <property type="match status" value="1"/>
</dbReference>
<keyword evidence="3 9" id="KW-0597">Phosphoprotein</keyword>
<dbReference type="PANTHER" id="PTHR43547">
    <property type="entry name" value="TWO-COMPONENT HISTIDINE KINASE"/>
    <property type="match status" value="1"/>
</dbReference>
<organism evidence="14 15">
    <name type="scientific">Ulvibacterium marinum</name>
    <dbReference type="NCBI Taxonomy" id="2419782"/>
    <lineage>
        <taxon>Bacteria</taxon>
        <taxon>Pseudomonadati</taxon>
        <taxon>Bacteroidota</taxon>
        <taxon>Flavobacteriia</taxon>
        <taxon>Flavobacteriales</taxon>
        <taxon>Flavobacteriaceae</taxon>
        <taxon>Ulvibacterium</taxon>
    </lineage>
</organism>
<dbReference type="InterPro" id="IPR004358">
    <property type="entry name" value="Sig_transdc_His_kin-like_C"/>
</dbReference>
<sequence length="1052" mass="119190">MRRLIVFGFICLNCWVTHAQLDSKIDSLEQLLKTSRNQDTTKIQLLLDVANAYRGVSLDTSYLYAKEAYDLALVHDHEYGMASADKIRGTYFLYSGITDSCIFYYQRSQGLFQKLGNLDGVHDINYNLGLLHTSLAEYDKAISYYQKDFDYRNQINDTLGIADGYLNMGAVFLYKGDNQNAYTNFTASLPYFSQAGDSVSVAKVNFNLGTIQWNYSNYDLALTDFFSALEIFEKEGDRYLLASCLENIAGVYENMENYKNALKYYRASLQHSQEVGNARLTASNYHSLGAAMDKSSQRDSALYYFDKSLELSEEGDFKDLLSLNYHSLGVLYAGSKPVKGTEFLNKSISLKKTIELDDFNIATSLYELGAIHVNGQQWAEAKRIFEEGWEVSQQTDSKDIKSKLSYALYDLHKRMGNENKALSYLEEFYVLRDSIFDEETSKNIVAREIQYETAKKDQQIQLLVKEKELQQAEVATKEALVKQRSIQRNLLLWGIVSLIIISLLLFRNYNIKLKSRELVNRKQQEFVNLRSRFFANVSHEFRTPLTLILGPLNDLLSSGPENKEHQESYRLMKQNGEKLLGLVNQLLDLAKLEAGNMPLRLTEADLKTFLRARAAAFSSLADFQDISFHINVAPEIASGWFDSDALEKIINNLLSNAFKYIGEGGKIDFIASSTDGNGRIPGEGTFLKIEVRDDGLGISGPELGKVFNRFYQADAPSTKKKMGTGIGLALTKELVELHKGHISVASEEGKGTVFTVVLPITKEHFKKANIILEDERTQKVRELHSVVPSRAFTDPEVPGAKTKGLPILLIVEDNTDVRAYIRKQLRDTYEIEEAINGEDGFDLAQKKIPDIIISDVMMPGMSGITLCEKLKQDEKTSHIPVILLTALASQASKLEGIETGADDYIVKPFDKEELRARVKNLVDQRRLLRKKYSRQLRLEPKALAVTSTDERFLKKVTHTLEQRLDDSSFGVEDLAKEVGMGRTQLFRKMRALTDQTVQDFVRDYRLKRAAQLLRDKAGNVSEVAYQVGFNNLSYFTKRFKELFGKTPSQYAS</sequence>
<dbReference type="CDD" id="cd17574">
    <property type="entry name" value="REC_OmpR"/>
    <property type="match status" value="1"/>
</dbReference>
<dbReference type="PROSITE" id="PS50110">
    <property type="entry name" value="RESPONSE_REGULATORY"/>
    <property type="match status" value="1"/>
</dbReference>
<feature type="domain" description="Response regulatory" evidence="13">
    <location>
        <begin position="807"/>
        <end position="922"/>
    </location>
</feature>
<dbReference type="SUPFAM" id="SSF48452">
    <property type="entry name" value="TPR-like"/>
    <property type="match status" value="3"/>
</dbReference>
<dbReference type="Proteomes" id="UP000276603">
    <property type="component" value="Unassembled WGS sequence"/>
</dbReference>
<dbReference type="SMART" id="SM00388">
    <property type="entry name" value="HisKA"/>
    <property type="match status" value="1"/>
</dbReference>
<evidence type="ECO:0000256" key="8">
    <source>
        <dbReference type="ARBA" id="ARBA00023163"/>
    </source>
</evidence>
<dbReference type="Gene3D" id="1.10.10.60">
    <property type="entry name" value="Homeodomain-like"/>
    <property type="match status" value="1"/>
</dbReference>
<dbReference type="InterPro" id="IPR018060">
    <property type="entry name" value="HTH_AraC"/>
</dbReference>
<dbReference type="EC" id="2.7.13.3" evidence="2"/>
<dbReference type="OrthoDB" id="1522078at2"/>
<dbReference type="InterPro" id="IPR009057">
    <property type="entry name" value="Homeodomain-like_sf"/>
</dbReference>
<dbReference type="FunFam" id="3.30.565.10:FF:000006">
    <property type="entry name" value="Sensor histidine kinase WalK"/>
    <property type="match status" value="1"/>
</dbReference>
<feature type="modified residue" description="4-aspartylphosphate" evidence="9">
    <location>
        <position position="855"/>
    </location>
</feature>
<dbReference type="InterPro" id="IPR003594">
    <property type="entry name" value="HATPase_dom"/>
</dbReference>
<dbReference type="SMART" id="SM00448">
    <property type="entry name" value="REC"/>
    <property type="match status" value="1"/>
</dbReference>
<dbReference type="GO" id="GO:0003700">
    <property type="term" value="F:DNA-binding transcription factor activity"/>
    <property type="evidence" value="ECO:0007669"/>
    <property type="project" value="InterPro"/>
</dbReference>
<evidence type="ECO:0000256" key="6">
    <source>
        <dbReference type="ARBA" id="ARBA00023015"/>
    </source>
</evidence>
<keyword evidence="7" id="KW-0238">DNA-binding</keyword>
<dbReference type="InterPro" id="IPR019734">
    <property type="entry name" value="TPR_rpt"/>
</dbReference>
<dbReference type="Pfam" id="PF02518">
    <property type="entry name" value="HATPase_c"/>
    <property type="match status" value="1"/>
</dbReference>
<dbReference type="RefSeq" id="WP_120712121.1">
    <property type="nucleotide sequence ID" value="NZ_RBCJ01000003.1"/>
</dbReference>
<evidence type="ECO:0000313" key="15">
    <source>
        <dbReference type="Proteomes" id="UP000276603"/>
    </source>
</evidence>
<dbReference type="InterPro" id="IPR018062">
    <property type="entry name" value="HTH_AraC-typ_CS"/>
</dbReference>
<dbReference type="AlphaFoldDB" id="A0A3B0C2L9"/>
<dbReference type="Pfam" id="PF00072">
    <property type="entry name" value="Response_reg"/>
    <property type="match status" value="1"/>
</dbReference>
<dbReference type="SMART" id="SM00028">
    <property type="entry name" value="TPR"/>
    <property type="match status" value="6"/>
</dbReference>
<evidence type="ECO:0000259" key="11">
    <source>
        <dbReference type="PROSITE" id="PS01124"/>
    </source>
</evidence>
<dbReference type="InterPro" id="IPR001789">
    <property type="entry name" value="Sig_transdc_resp-reg_receiver"/>
</dbReference>
<keyword evidence="6" id="KW-0805">Transcription regulation</keyword>
<name>A0A3B0C2L9_9FLAO</name>
<dbReference type="GO" id="GO:0000155">
    <property type="term" value="F:phosphorelay sensor kinase activity"/>
    <property type="evidence" value="ECO:0007669"/>
    <property type="project" value="InterPro"/>
</dbReference>
<keyword evidence="10" id="KW-0802">TPR repeat</keyword>
<proteinExistence type="predicted"/>
<dbReference type="Pfam" id="PF12833">
    <property type="entry name" value="HTH_18"/>
    <property type="match status" value="1"/>
</dbReference>
<dbReference type="SUPFAM" id="SSF47384">
    <property type="entry name" value="Homodimeric domain of signal transducing histidine kinase"/>
    <property type="match status" value="1"/>
</dbReference>
<evidence type="ECO:0000256" key="1">
    <source>
        <dbReference type="ARBA" id="ARBA00000085"/>
    </source>
</evidence>
<comment type="caution">
    <text evidence="14">The sequence shown here is derived from an EMBL/GenBank/DDBJ whole genome shotgun (WGS) entry which is preliminary data.</text>
</comment>
<dbReference type="PROSITE" id="PS01124">
    <property type="entry name" value="HTH_ARAC_FAMILY_2"/>
    <property type="match status" value="1"/>
</dbReference>